<feature type="transmembrane region" description="Helical" evidence="3">
    <location>
        <begin position="172"/>
        <end position="190"/>
    </location>
</feature>
<evidence type="ECO:0000313" key="6">
    <source>
        <dbReference type="Proteomes" id="UP001223547"/>
    </source>
</evidence>
<dbReference type="RefSeq" id="WP_219866605.1">
    <property type="nucleotide sequence ID" value="NZ_JASSQD010000001.1"/>
</dbReference>
<dbReference type="PANTHER" id="PTHR12962">
    <property type="entry name" value="CALCIUM-REGULATED HEAT STABLE PROTEIN CRHSP-24-RELATED"/>
    <property type="match status" value="1"/>
</dbReference>
<keyword evidence="1" id="KW-0597">Phosphoprotein</keyword>
<dbReference type="EMBL" id="JASSQD010000001">
    <property type="protein sequence ID" value="MDK9556920.1"/>
    <property type="molecule type" value="Genomic_DNA"/>
</dbReference>
<dbReference type="Gene3D" id="2.40.50.140">
    <property type="entry name" value="Nucleic acid-binding proteins"/>
    <property type="match status" value="1"/>
</dbReference>
<evidence type="ECO:0000259" key="4">
    <source>
        <dbReference type="PROSITE" id="PS51857"/>
    </source>
</evidence>
<dbReference type="InterPro" id="IPR019844">
    <property type="entry name" value="CSD_CS"/>
</dbReference>
<keyword evidence="3" id="KW-0472">Membrane</keyword>
<dbReference type="Pfam" id="PF06961">
    <property type="entry name" value="DUF1294"/>
    <property type="match status" value="1"/>
</dbReference>
<feature type="transmembrane region" description="Helical" evidence="3">
    <location>
        <begin position="72"/>
        <end position="94"/>
    </location>
</feature>
<comment type="caution">
    <text evidence="5">The sequence shown here is derived from an EMBL/GenBank/DDBJ whole genome shotgun (WGS) entry which is preliminary data.</text>
</comment>
<dbReference type="InterPro" id="IPR052069">
    <property type="entry name" value="Ca-reg_mRNA-binding_domain"/>
</dbReference>
<evidence type="ECO:0000256" key="1">
    <source>
        <dbReference type="ARBA" id="ARBA00022553"/>
    </source>
</evidence>
<proteinExistence type="predicted"/>
<reference evidence="5 6" key="1">
    <citation type="submission" date="2023-05" db="EMBL/GenBank/DDBJ databases">
        <title>Marinobacter albus sp. nov., a marine bacterium isolated from sand in a coastal intertidal zone of huludao.</title>
        <authorList>
            <person name="Deng T."/>
        </authorList>
    </citation>
    <scope>NUCLEOTIDE SEQUENCE [LARGE SCALE GENOMIC DNA]</scope>
    <source>
        <strain evidence="5 6">M216</strain>
    </source>
</reference>
<dbReference type="InterPro" id="IPR011129">
    <property type="entry name" value="CSD"/>
</dbReference>
<feature type="domain" description="CSD" evidence="4">
    <location>
        <begin position="2"/>
        <end position="66"/>
    </location>
</feature>
<name>A0ABT7H994_9GAMM</name>
<dbReference type="InterPro" id="IPR010718">
    <property type="entry name" value="DUF1294"/>
</dbReference>
<dbReference type="CDD" id="cd04458">
    <property type="entry name" value="CSP_CDS"/>
    <property type="match status" value="1"/>
</dbReference>
<feature type="transmembrane region" description="Helical" evidence="3">
    <location>
        <begin position="100"/>
        <end position="122"/>
    </location>
</feature>
<comment type="subcellular location">
    <subcellularLocation>
        <location evidence="2">Cytoplasm</location>
    </subcellularLocation>
</comment>
<gene>
    <name evidence="5" type="ORF">QQF73_04725</name>
</gene>
<dbReference type="InterPro" id="IPR002059">
    <property type="entry name" value="CSP_DNA-bd"/>
</dbReference>
<dbReference type="PANTHER" id="PTHR12962:SF1">
    <property type="entry name" value="COLD SHOCK DOMAIN-CONTAINING PROTEIN CG9705"/>
    <property type="match status" value="1"/>
</dbReference>
<accession>A0ABT7H994</accession>
<sequence length="215" mass="23378">MHHKGLLTAWSDDKGFGFITPAVGGERVFAHISAYAGRGRPSANREVRYSLTEDSQGRIRAGKFQYAGIGRLSASVAPGFWLALLVAIGVIGGLGSAYRFGYLPVIVPAVYAGMSLLALAMYAVDKAAAVKGHRRVPENRLHLLELLCGWPGALVGQQFFRHKTRKGAFQFGFWLCVILNVGALGWLLLWPEAEFARRELGIDHALSLNPLGGIY</sequence>
<dbReference type="SUPFAM" id="SSF50249">
    <property type="entry name" value="Nucleic acid-binding proteins"/>
    <property type="match status" value="1"/>
</dbReference>
<dbReference type="Pfam" id="PF00313">
    <property type="entry name" value="CSD"/>
    <property type="match status" value="1"/>
</dbReference>
<protein>
    <submittedName>
        <fullName evidence="5">Cold shock and DUF1294 domain-containing protein</fullName>
    </submittedName>
</protein>
<dbReference type="PROSITE" id="PS00352">
    <property type="entry name" value="CSD_1"/>
    <property type="match status" value="1"/>
</dbReference>
<dbReference type="PROSITE" id="PS51857">
    <property type="entry name" value="CSD_2"/>
    <property type="match status" value="1"/>
</dbReference>
<dbReference type="InterPro" id="IPR012340">
    <property type="entry name" value="NA-bd_OB-fold"/>
</dbReference>
<evidence type="ECO:0000313" key="5">
    <source>
        <dbReference type="EMBL" id="MDK9556920.1"/>
    </source>
</evidence>
<keyword evidence="3" id="KW-1133">Transmembrane helix</keyword>
<dbReference type="SMART" id="SM00357">
    <property type="entry name" value="CSP"/>
    <property type="match status" value="1"/>
</dbReference>
<keyword evidence="6" id="KW-1185">Reference proteome</keyword>
<organism evidence="5 6">
    <name type="scientific">Marinobacter albus</name>
    <dbReference type="NCBI Taxonomy" id="3030833"/>
    <lineage>
        <taxon>Bacteria</taxon>
        <taxon>Pseudomonadati</taxon>
        <taxon>Pseudomonadota</taxon>
        <taxon>Gammaproteobacteria</taxon>
        <taxon>Pseudomonadales</taxon>
        <taxon>Marinobacteraceae</taxon>
        <taxon>Marinobacter</taxon>
    </lineage>
</organism>
<keyword evidence="3" id="KW-0812">Transmembrane</keyword>
<evidence type="ECO:0000256" key="2">
    <source>
        <dbReference type="RuleBase" id="RU000408"/>
    </source>
</evidence>
<evidence type="ECO:0000256" key="3">
    <source>
        <dbReference type="SAM" id="Phobius"/>
    </source>
</evidence>
<dbReference type="Proteomes" id="UP001223547">
    <property type="component" value="Unassembled WGS sequence"/>
</dbReference>